<dbReference type="Proteomes" id="UP000006727">
    <property type="component" value="Chromosome 2"/>
</dbReference>
<organism evidence="7">
    <name type="scientific">Physcomitrium patens</name>
    <name type="common">Spreading-leaved earth moss</name>
    <name type="synonym">Physcomitrella patens</name>
    <dbReference type="NCBI Taxonomy" id="3218"/>
    <lineage>
        <taxon>Eukaryota</taxon>
        <taxon>Viridiplantae</taxon>
        <taxon>Streptophyta</taxon>
        <taxon>Embryophyta</taxon>
        <taxon>Bryophyta</taxon>
        <taxon>Bryophytina</taxon>
        <taxon>Bryopsida</taxon>
        <taxon>Funariidae</taxon>
        <taxon>Funariales</taxon>
        <taxon>Funariaceae</taxon>
        <taxon>Physcomitrium</taxon>
    </lineage>
</organism>
<sequence>MRPYSRREKQRYNKLLLGEHLGKFPVPLLMNTIHFSMQAIISSLLVHFWCGKTQSHIRMTWKDYFIRVVPTAVATALGIDLSNISIVVISISFATMVKSGAPVFLLLFAFAFKLEVPSFKLMGIIVVISLGVLLTVAKETEFEIRGFILVLLATVMSGFRWTVTQLLLQREEYGLSNPFAAMSYLTPVMAIITLIFSLVLEPWHKLGETAHFDTPRHLFDSCALMLLGGHSLFSCGSHETKSVHDGCFVMAEYFLIAETSAVTLTIAGVVKEVVTIVVAVFVFKDEFTWLKGMGLVVIFIGVSLFNWFKYQKLVEGGLGDHTLEDNRSSPKYAVVDDETAETFELEDDVDHVL</sequence>
<dbReference type="STRING" id="3218.A0A2K1L3J6"/>
<feature type="domain" description="Sugar phosphate transporter" evidence="6">
    <location>
        <begin position="21"/>
        <end position="306"/>
    </location>
</feature>
<evidence type="ECO:0000256" key="4">
    <source>
        <dbReference type="ARBA" id="ARBA00023136"/>
    </source>
</evidence>
<gene>
    <name evidence="7" type="ORF">PHYPA_003391</name>
</gene>
<dbReference type="GO" id="GO:0005794">
    <property type="term" value="C:Golgi apparatus"/>
    <property type="evidence" value="ECO:0000318"/>
    <property type="project" value="GO_Central"/>
</dbReference>
<dbReference type="Pfam" id="PF03151">
    <property type="entry name" value="TPT"/>
    <property type="match status" value="1"/>
</dbReference>
<feature type="transmembrane region" description="Helical" evidence="5">
    <location>
        <begin position="118"/>
        <end position="137"/>
    </location>
</feature>
<evidence type="ECO:0000256" key="1">
    <source>
        <dbReference type="ARBA" id="ARBA00004141"/>
    </source>
</evidence>
<reference evidence="7 9" key="1">
    <citation type="journal article" date="2008" name="Science">
        <title>The Physcomitrella genome reveals evolutionary insights into the conquest of land by plants.</title>
        <authorList>
            <person name="Rensing S."/>
            <person name="Lang D."/>
            <person name="Zimmer A."/>
            <person name="Terry A."/>
            <person name="Salamov A."/>
            <person name="Shapiro H."/>
            <person name="Nishiyama T."/>
            <person name="Perroud P.-F."/>
            <person name="Lindquist E."/>
            <person name="Kamisugi Y."/>
            <person name="Tanahashi T."/>
            <person name="Sakakibara K."/>
            <person name="Fujita T."/>
            <person name="Oishi K."/>
            <person name="Shin-I T."/>
            <person name="Kuroki Y."/>
            <person name="Toyoda A."/>
            <person name="Suzuki Y."/>
            <person name="Hashimoto A."/>
            <person name="Yamaguchi K."/>
            <person name="Sugano A."/>
            <person name="Kohara Y."/>
            <person name="Fujiyama A."/>
            <person name="Anterola A."/>
            <person name="Aoki S."/>
            <person name="Ashton N."/>
            <person name="Barbazuk W.B."/>
            <person name="Barker E."/>
            <person name="Bennetzen J."/>
            <person name="Bezanilla M."/>
            <person name="Blankenship R."/>
            <person name="Cho S.H."/>
            <person name="Dutcher S."/>
            <person name="Estelle M."/>
            <person name="Fawcett J.A."/>
            <person name="Gundlach H."/>
            <person name="Hanada K."/>
            <person name="Heyl A."/>
            <person name="Hicks K.A."/>
            <person name="Hugh J."/>
            <person name="Lohr M."/>
            <person name="Mayer K."/>
            <person name="Melkozernov A."/>
            <person name="Murata T."/>
            <person name="Nelson D."/>
            <person name="Pils B."/>
            <person name="Prigge M."/>
            <person name="Reiss B."/>
            <person name="Renner T."/>
            <person name="Rombauts S."/>
            <person name="Rushton P."/>
            <person name="Sanderfoot A."/>
            <person name="Schween G."/>
            <person name="Shiu S.-H."/>
            <person name="Stueber K."/>
            <person name="Theodoulou F.L."/>
            <person name="Tu H."/>
            <person name="Van de Peer Y."/>
            <person name="Verrier P.J."/>
            <person name="Waters E."/>
            <person name="Wood A."/>
            <person name="Yang L."/>
            <person name="Cove D."/>
            <person name="Cuming A."/>
            <person name="Hasebe M."/>
            <person name="Lucas S."/>
            <person name="Mishler D.B."/>
            <person name="Reski R."/>
            <person name="Grigoriev I."/>
            <person name="Quatrano R.S."/>
            <person name="Boore J.L."/>
        </authorList>
    </citation>
    <scope>NUCLEOTIDE SEQUENCE [LARGE SCALE GENOMIC DNA]</scope>
    <source>
        <strain evidence="8 9">cv. Gransden 2004</strain>
    </source>
</reference>
<evidence type="ECO:0000313" key="9">
    <source>
        <dbReference type="Proteomes" id="UP000006727"/>
    </source>
</evidence>
<dbReference type="SUPFAM" id="SSF103481">
    <property type="entry name" value="Multidrug resistance efflux transporter EmrE"/>
    <property type="match status" value="1"/>
</dbReference>
<dbReference type="EnsemblPlants" id="Pp3c2_29630V3.1">
    <property type="protein sequence ID" value="Pp3c2_29630V3.1"/>
    <property type="gene ID" value="Pp3c2_29630"/>
</dbReference>
<dbReference type="EMBL" id="ABEU02000002">
    <property type="protein sequence ID" value="PNR60598.1"/>
    <property type="molecule type" value="Genomic_DNA"/>
</dbReference>
<dbReference type="Gramene" id="Pp3c2_29630V3.1">
    <property type="protein sequence ID" value="Pp3c2_29630V3.1"/>
    <property type="gene ID" value="Pp3c2_29630"/>
</dbReference>
<protein>
    <recommendedName>
        <fullName evidence="6">Sugar phosphate transporter domain-containing protein</fullName>
    </recommendedName>
</protein>
<dbReference type="FunCoup" id="A0A2K1L3J6">
    <property type="interactions" value="3856"/>
</dbReference>
<keyword evidence="2 5" id="KW-0812">Transmembrane</keyword>
<keyword evidence="9" id="KW-1185">Reference proteome</keyword>
<keyword evidence="3 5" id="KW-1133">Transmembrane helix</keyword>
<evidence type="ECO:0000259" key="6">
    <source>
        <dbReference type="Pfam" id="PF03151"/>
    </source>
</evidence>
<dbReference type="PaxDb" id="3218-PP1S22_92V6.1"/>
<feature type="transmembrane region" description="Helical" evidence="5">
    <location>
        <begin position="181"/>
        <end position="200"/>
    </location>
</feature>
<reference evidence="7 9" key="2">
    <citation type="journal article" date="2018" name="Plant J.">
        <title>The Physcomitrella patens chromosome-scale assembly reveals moss genome structure and evolution.</title>
        <authorList>
            <person name="Lang D."/>
            <person name="Ullrich K.K."/>
            <person name="Murat F."/>
            <person name="Fuchs J."/>
            <person name="Jenkins J."/>
            <person name="Haas F.B."/>
            <person name="Piednoel M."/>
            <person name="Gundlach H."/>
            <person name="Van Bel M."/>
            <person name="Meyberg R."/>
            <person name="Vives C."/>
            <person name="Morata J."/>
            <person name="Symeonidi A."/>
            <person name="Hiss M."/>
            <person name="Muchero W."/>
            <person name="Kamisugi Y."/>
            <person name="Saleh O."/>
            <person name="Blanc G."/>
            <person name="Decker E.L."/>
            <person name="van Gessel N."/>
            <person name="Grimwood J."/>
            <person name="Hayes R.D."/>
            <person name="Graham S.W."/>
            <person name="Gunter L.E."/>
            <person name="McDaniel S.F."/>
            <person name="Hoernstein S.N.W."/>
            <person name="Larsson A."/>
            <person name="Li F.W."/>
            <person name="Perroud P.F."/>
            <person name="Phillips J."/>
            <person name="Ranjan P."/>
            <person name="Rokshar D.S."/>
            <person name="Rothfels C.J."/>
            <person name="Schneider L."/>
            <person name="Shu S."/>
            <person name="Stevenson D.W."/>
            <person name="Thummler F."/>
            <person name="Tillich M."/>
            <person name="Villarreal Aguilar J.C."/>
            <person name="Widiez T."/>
            <person name="Wong G.K."/>
            <person name="Wymore A."/>
            <person name="Zhang Y."/>
            <person name="Zimmer A.D."/>
            <person name="Quatrano R.S."/>
            <person name="Mayer K.F.X."/>
            <person name="Goodstein D."/>
            <person name="Casacuberta J.M."/>
            <person name="Vandepoele K."/>
            <person name="Reski R."/>
            <person name="Cuming A.C."/>
            <person name="Tuskan G.A."/>
            <person name="Maumus F."/>
            <person name="Salse J."/>
            <person name="Schmutz J."/>
            <person name="Rensing S.A."/>
        </authorList>
    </citation>
    <scope>NUCLEOTIDE SEQUENCE [LARGE SCALE GENOMIC DNA]</scope>
    <source>
        <strain evidence="8 9">cv. Gransden 2004</strain>
    </source>
</reference>
<feature type="transmembrane region" description="Helical" evidence="5">
    <location>
        <begin position="261"/>
        <end position="283"/>
    </location>
</feature>
<evidence type="ECO:0000256" key="5">
    <source>
        <dbReference type="SAM" id="Phobius"/>
    </source>
</evidence>
<dbReference type="InterPro" id="IPR037185">
    <property type="entry name" value="EmrE-like"/>
</dbReference>
<dbReference type="InterPro" id="IPR004853">
    <property type="entry name" value="Sugar_P_trans_dom"/>
</dbReference>
<evidence type="ECO:0000313" key="8">
    <source>
        <dbReference type="EnsemblPlants" id="Pp3c2_29630V3.1"/>
    </source>
</evidence>
<feature type="transmembrane region" description="Helical" evidence="5">
    <location>
        <begin position="289"/>
        <end position="308"/>
    </location>
</feature>
<evidence type="ECO:0000256" key="3">
    <source>
        <dbReference type="ARBA" id="ARBA00022989"/>
    </source>
</evidence>
<feature type="transmembrane region" description="Helical" evidence="5">
    <location>
        <begin position="144"/>
        <end position="161"/>
    </location>
</feature>
<dbReference type="AlphaFoldDB" id="A0A2K1L3J6"/>
<evidence type="ECO:0000313" key="7">
    <source>
        <dbReference type="EMBL" id="PNR60598.1"/>
    </source>
</evidence>
<reference evidence="8" key="3">
    <citation type="submission" date="2020-12" db="UniProtKB">
        <authorList>
            <consortium name="EnsemblPlants"/>
        </authorList>
    </citation>
    <scope>IDENTIFICATION</scope>
</reference>
<accession>A0A2K1L3J6</accession>
<dbReference type="PANTHER" id="PTHR11132">
    <property type="entry name" value="SOLUTE CARRIER FAMILY 35"/>
    <property type="match status" value="1"/>
</dbReference>
<comment type="subcellular location">
    <subcellularLocation>
        <location evidence="1">Membrane</location>
        <topology evidence="1">Multi-pass membrane protein</topology>
    </subcellularLocation>
</comment>
<dbReference type="InParanoid" id="A0A2K1L3J6"/>
<evidence type="ECO:0000256" key="2">
    <source>
        <dbReference type="ARBA" id="ARBA00022692"/>
    </source>
</evidence>
<dbReference type="InterPro" id="IPR050186">
    <property type="entry name" value="TPT_transporter"/>
</dbReference>
<dbReference type="GO" id="GO:0016020">
    <property type="term" value="C:membrane"/>
    <property type="evidence" value="ECO:0007669"/>
    <property type="project" value="UniProtKB-SubCell"/>
</dbReference>
<dbReference type="GO" id="GO:0015297">
    <property type="term" value="F:antiporter activity"/>
    <property type="evidence" value="ECO:0000318"/>
    <property type="project" value="GO_Central"/>
</dbReference>
<name>A0A2K1L3J6_PHYPA</name>
<proteinExistence type="predicted"/>
<dbReference type="OMA" id="NCDKNPQ"/>
<dbReference type="GO" id="GO:0005801">
    <property type="term" value="C:cis-Golgi network"/>
    <property type="evidence" value="ECO:0000318"/>
    <property type="project" value="GO_Central"/>
</dbReference>
<dbReference type="GO" id="GO:0015786">
    <property type="term" value="P:UDP-glucose transmembrane transport"/>
    <property type="evidence" value="ECO:0000318"/>
    <property type="project" value="GO_Central"/>
</dbReference>
<feature type="transmembrane region" description="Helical" evidence="5">
    <location>
        <begin position="88"/>
        <end position="112"/>
    </location>
</feature>
<keyword evidence="4 5" id="KW-0472">Membrane</keyword>
<dbReference type="GO" id="GO:0005793">
    <property type="term" value="C:endoplasmic reticulum-Golgi intermediate compartment"/>
    <property type="evidence" value="ECO:0000318"/>
    <property type="project" value="GO_Central"/>
</dbReference>